<dbReference type="InterPro" id="IPR022939">
    <property type="entry name" value="Nb(III)_bact/plant"/>
</dbReference>
<dbReference type="KEGG" id="cok:COCCU_11530"/>
<evidence type="ECO:0000259" key="4">
    <source>
        <dbReference type="Pfam" id="PF08768"/>
    </source>
</evidence>
<protein>
    <recommendedName>
        <fullName evidence="1 2">Ferric nitrobindin-like protein</fullName>
    </recommendedName>
</protein>
<reference evidence="5 6" key="1">
    <citation type="submission" date="2019-11" db="EMBL/GenBank/DDBJ databases">
        <title>Complete genome sequence of Corynebacterium kalinowskii 1959, a novel Corynebacterium species isolated from soil of a small paddock in Vilsendorf, Germany.</title>
        <authorList>
            <person name="Schaffert L."/>
            <person name="Ruwe M."/>
            <person name="Milse J."/>
            <person name="Hanuschka K."/>
            <person name="Ortseifen V."/>
            <person name="Droste J."/>
            <person name="Brandt D."/>
            <person name="Schlueter L."/>
            <person name="Kutter Y."/>
            <person name="Vinke S."/>
            <person name="Viehoefer P."/>
            <person name="Jacob L."/>
            <person name="Luebke N.-C."/>
            <person name="Schulte-Berndt E."/>
            <person name="Hain C."/>
            <person name="Linder M."/>
            <person name="Schmidt P."/>
            <person name="Wollenschlaeger L."/>
            <person name="Luttermann T."/>
            <person name="Thieme E."/>
            <person name="Hassa J."/>
            <person name="Haak M."/>
            <person name="Wittchen M."/>
            <person name="Mentz A."/>
            <person name="Persicke M."/>
            <person name="Busche T."/>
            <person name="Ruckert C."/>
        </authorList>
    </citation>
    <scope>NUCLEOTIDE SEQUENCE [LARGE SCALE GENOMIC DNA]</scope>
    <source>
        <strain evidence="5 6">2039</strain>
    </source>
</reference>
<dbReference type="PANTHER" id="PTHR15854:SF4">
    <property type="entry name" value="PEROXYNITRITE ISOMERASE THAP4"/>
    <property type="match status" value="1"/>
</dbReference>
<feature type="compositionally biased region" description="Low complexity" evidence="3">
    <location>
        <begin position="15"/>
        <end position="32"/>
    </location>
</feature>
<dbReference type="RefSeq" id="WP_156231609.1">
    <property type="nucleotide sequence ID" value="NZ_CP046455.1"/>
</dbReference>
<dbReference type="CDD" id="cd07828">
    <property type="entry name" value="lipocalin_heme-bd-THAP4-like"/>
    <property type="match status" value="1"/>
</dbReference>
<comment type="similarity">
    <text evidence="2">Belongs to the nitrobindin family.</text>
</comment>
<name>A0A6B8W8F0_9CORY</name>
<dbReference type="EMBL" id="CP046455">
    <property type="protein sequence ID" value="QGU08207.1"/>
    <property type="molecule type" value="Genomic_DNA"/>
</dbReference>
<gene>
    <name evidence="5" type="ORF">COCCU_11530</name>
</gene>
<feature type="region of interest" description="Disordered" evidence="3">
    <location>
        <begin position="1"/>
        <end position="45"/>
    </location>
</feature>
<evidence type="ECO:0000313" key="6">
    <source>
        <dbReference type="Proteomes" id="UP000424462"/>
    </source>
</evidence>
<dbReference type="HAMAP" id="MF_01297">
    <property type="entry name" value="nitrobindin"/>
    <property type="match status" value="1"/>
</dbReference>
<feature type="short sequence motif" description="GXWXGXG" evidence="2">
    <location>
        <begin position="94"/>
        <end position="100"/>
    </location>
</feature>
<dbReference type="PANTHER" id="PTHR15854">
    <property type="entry name" value="THAP4 PROTEIN"/>
    <property type="match status" value="1"/>
</dbReference>
<evidence type="ECO:0000256" key="3">
    <source>
        <dbReference type="SAM" id="MobiDB-lite"/>
    </source>
</evidence>
<dbReference type="Pfam" id="PF08768">
    <property type="entry name" value="THAP4_heme-bd"/>
    <property type="match status" value="1"/>
</dbReference>
<proteinExistence type="inferred from homology"/>
<evidence type="ECO:0000256" key="2">
    <source>
        <dbReference type="HAMAP-Rule" id="MF_01297"/>
    </source>
</evidence>
<keyword evidence="6" id="KW-1185">Reference proteome</keyword>
<accession>A0A6B8W8F0</accession>
<dbReference type="AlphaFoldDB" id="A0A6B8W8F0"/>
<dbReference type="Gene3D" id="2.40.128.20">
    <property type="match status" value="1"/>
</dbReference>
<sequence length="241" mass="26081">MSEENKNTSGDNPVDTPADAAAAGQPTPAEEQIPSGPAPISGNEAVNLAAEQSKNTAHRNIPLNDELPIPDDTANLRHGPNLHDGLLALLPLVGVWRGEGQADTVVDGQYSFGQQIIFSHDGENYLSYESRIWKLNDEGQPAGPDQRESGFWRINLKDEIEFISTHSTGVVEIYYGQPVNERAWELEAASTMVTATGPAALGPGKRLFGLMPTNDLGWVDERLVDGEMKPRMSAQLKRVAG</sequence>
<dbReference type="InterPro" id="IPR014878">
    <property type="entry name" value="THAP4-like_heme-bd"/>
</dbReference>
<organism evidence="5 6">
    <name type="scientific">Corynebacterium occultum</name>
    <dbReference type="NCBI Taxonomy" id="2675219"/>
    <lineage>
        <taxon>Bacteria</taxon>
        <taxon>Bacillati</taxon>
        <taxon>Actinomycetota</taxon>
        <taxon>Actinomycetes</taxon>
        <taxon>Mycobacteriales</taxon>
        <taxon>Corynebacteriaceae</taxon>
        <taxon>Corynebacterium</taxon>
    </lineage>
</organism>
<comment type="caution">
    <text evidence="2">Lacks the conserved His residue that binds heme iron in the nitrobindin family.</text>
</comment>
<dbReference type="SUPFAM" id="SSF50814">
    <property type="entry name" value="Lipocalins"/>
    <property type="match status" value="1"/>
</dbReference>
<feature type="domain" description="THAP4-like heme-binding" evidence="4">
    <location>
        <begin position="86"/>
        <end position="238"/>
    </location>
</feature>
<evidence type="ECO:0000256" key="1">
    <source>
        <dbReference type="ARBA" id="ARBA00026205"/>
    </source>
</evidence>
<dbReference type="InterPro" id="IPR045165">
    <property type="entry name" value="Nitrobindin"/>
</dbReference>
<dbReference type="Proteomes" id="UP000424462">
    <property type="component" value="Chromosome"/>
</dbReference>
<evidence type="ECO:0000313" key="5">
    <source>
        <dbReference type="EMBL" id="QGU08207.1"/>
    </source>
</evidence>
<comment type="caution">
    <text evidence="2">Lacks conserved residue(s) required for the propagation of feature annotation.</text>
</comment>
<dbReference type="InterPro" id="IPR012674">
    <property type="entry name" value="Calycin"/>
</dbReference>